<dbReference type="EMBL" id="FNJI01000036">
    <property type="protein sequence ID" value="SDP69621.1"/>
    <property type="molecule type" value="Genomic_DNA"/>
</dbReference>
<dbReference type="OrthoDB" id="622132at2"/>
<dbReference type="AlphaFoldDB" id="A0A1H0UU43"/>
<accession>A0A1H0UU43</accession>
<dbReference type="InterPro" id="IPR006429">
    <property type="entry name" value="Phage_lambda_portal"/>
</dbReference>
<dbReference type="GO" id="GO:0005198">
    <property type="term" value="F:structural molecule activity"/>
    <property type="evidence" value="ECO:0007669"/>
    <property type="project" value="InterPro"/>
</dbReference>
<reference evidence="1 2" key="1">
    <citation type="submission" date="2016-10" db="EMBL/GenBank/DDBJ databases">
        <authorList>
            <person name="de Groot N.N."/>
        </authorList>
    </citation>
    <scope>NUCLEOTIDE SEQUENCE [LARGE SCALE GENOMIC DNA]</scope>
    <source>
        <strain evidence="1 2">DSM 12130</strain>
    </source>
</reference>
<gene>
    <name evidence="1" type="ORF">SAMN05660330_03712</name>
</gene>
<evidence type="ECO:0000313" key="2">
    <source>
        <dbReference type="Proteomes" id="UP000199073"/>
    </source>
</evidence>
<dbReference type="STRING" id="91360.SAMN05660330_03712"/>
<proteinExistence type="predicted"/>
<dbReference type="GO" id="GO:0019068">
    <property type="term" value="P:virion assembly"/>
    <property type="evidence" value="ECO:0007669"/>
    <property type="project" value="InterPro"/>
</dbReference>
<evidence type="ECO:0000313" key="1">
    <source>
        <dbReference type="EMBL" id="SDP69621.1"/>
    </source>
</evidence>
<dbReference type="Pfam" id="PF05136">
    <property type="entry name" value="Phage_portal_2"/>
    <property type="match status" value="1"/>
</dbReference>
<keyword evidence="2" id="KW-1185">Reference proteome</keyword>
<dbReference type="Proteomes" id="UP000199073">
    <property type="component" value="Unassembled WGS sequence"/>
</dbReference>
<sequence length="522" mass="58809">MSGDKTTITRKIYDRYTSIIGGALNMISPSFAGRWVYGRNMYRAFTAGSTADADRNFNPRLRSGDANVKKAYKLVAARCRDQAENNPLIAGALRRICDNVVRAGIMPKFKFRKADGRLDRKANKEWRHRFLRWAKYCEITGHETYGGTQRLGLLHMWMDGQYFIHRVYDTSRPGIVPLRLELLEFDQLDALVDGQLSNGNVARKGIEYDKSTGRPLFYHFLDHHPGDYLALGRRSTSRRIPAADIIHVWDRRRISQYSGIAWLVAVVMESYRMEDFRHITHDAARTQAAFVAFLKSSMPGFNLGGGLTLGGQSSPATPADTGTKDAPKEIISNIVQKLPPGTDVQMNAPTQPGANYEPFTKDSARYQSAGIGMSFEAYTNNYTDASYASARSGSLEERLSYRGQQQFLEEQPNRGVVAWFIEAAYLAGMNPTPMPGYAKDPDFYHEMAEGQFPGWHWVDPNADAKAAEKLIELTLDTHRNQSASRGLDWDDVIDDAIEEEEQLIKLAELRRKRLGINEGAEE</sequence>
<dbReference type="RefSeq" id="WP_092225563.1">
    <property type="nucleotide sequence ID" value="NZ_FNJI01000036.1"/>
</dbReference>
<protein>
    <submittedName>
        <fullName evidence="1">Phage portal protein, lambda family</fullName>
    </submittedName>
</protein>
<name>A0A1H0UU43_9BACT</name>
<organism evidence="1 2">
    <name type="scientific">Desulforhopalus singaporensis</name>
    <dbReference type="NCBI Taxonomy" id="91360"/>
    <lineage>
        <taxon>Bacteria</taxon>
        <taxon>Pseudomonadati</taxon>
        <taxon>Thermodesulfobacteriota</taxon>
        <taxon>Desulfobulbia</taxon>
        <taxon>Desulfobulbales</taxon>
        <taxon>Desulfocapsaceae</taxon>
        <taxon>Desulforhopalus</taxon>
    </lineage>
</organism>
<dbReference type="NCBIfam" id="TIGR01539">
    <property type="entry name" value="portal_lambda"/>
    <property type="match status" value="1"/>
</dbReference>